<gene>
    <name evidence="1" type="ORF">DFR35_2056</name>
</gene>
<dbReference type="AlphaFoldDB" id="A0A497XEH7"/>
<dbReference type="Gene3D" id="3.40.1260.10">
    <property type="entry name" value="DsrEFH-like"/>
    <property type="match status" value="1"/>
</dbReference>
<organism evidence="1 2">
    <name type="scientific">Sulfurisoma sediminicola</name>
    <dbReference type="NCBI Taxonomy" id="1381557"/>
    <lineage>
        <taxon>Bacteria</taxon>
        <taxon>Pseudomonadati</taxon>
        <taxon>Pseudomonadota</taxon>
        <taxon>Betaproteobacteria</taxon>
        <taxon>Nitrosomonadales</taxon>
        <taxon>Sterolibacteriaceae</taxon>
        <taxon>Sulfurisoma</taxon>
    </lineage>
</organism>
<accession>A0A497XEH7</accession>
<evidence type="ECO:0000313" key="1">
    <source>
        <dbReference type="EMBL" id="RLJ65390.1"/>
    </source>
</evidence>
<dbReference type="RefSeq" id="WP_121242179.1">
    <property type="nucleotide sequence ID" value="NZ_BHVV01000008.1"/>
</dbReference>
<evidence type="ECO:0000313" key="2">
    <source>
        <dbReference type="Proteomes" id="UP000268908"/>
    </source>
</evidence>
<sequence>MSTHRTRLAILLWAATPERPELCATPFVHATAAAALDCEVEIHFSGRATRLLVAGEAERLFAAAGGSKSIYAFMREAANLGVRFIGCAMALQANIREGEAYIPEYAATASATDFVLRTLDPEWATLVF</sequence>
<dbReference type="OrthoDB" id="8561630at2"/>
<comment type="caution">
    <text evidence="1">The sequence shown here is derived from an EMBL/GenBank/DDBJ whole genome shotgun (WGS) entry which is preliminary data.</text>
</comment>
<proteinExistence type="predicted"/>
<dbReference type="InterPro" id="IPR027396">
    <property type="entry name" value="DsrEFH-like"/>
</dbReference>
<protein>
    <submittedName>
        <fullName evidence="1">Uncharacterized protein</fullName>
    </submittedName>
</protein>
<keyword evidence="2" id="KW-1185">Reference proteome</keyword>
<dbReference type="Proteomes" id="UP000268908">
    <property type="component" value="Unassembled WGS sequence"/>
</dbReference>
<name>A0A497XEH7_9PROT</name>
<dbReference type="SUPFAM" id="SSF75169">
    <property type="entry name" value="DsrEFH-like"/>
    <property type="match status" value="1"/>
</dbReference>
<dbReference type="EMBL" id="RCCI01000005">
    <property type="protein sequence ID" value="RLJ65390.1"/>
    <property type="molecule type" value="Genomic_DNA"/>
</dbReference>
<reference evidence="1 2" key="1">
    <citation type="submission" date="2018-10" db="EMBL/GenBank/DDBJ databases">
        <title>Genomic Encyclopedia of Type Strains, Phase IV (KMG-IV): sequencing the most valuable type-strain genomes for metagenomic binning, comparative biology and taxonomic classification.</title>
        <authorList>
            <person name="Goeker M."/>
        </authorList>
    </citation>
    <scope>NUCLEOTIDE SEQUENCE [LARGE SCALE GENOMIC DNA]</scope>
    <source>
        <strain evidence="1 2">DSM 26916</strain>
    </source>
</reference>